<evidence type="ECO:0000256" key="6">
    <source>
        <dbReference type="ARBA" id="ARBA00023136"/>
    </source>
</evidence>
<dbReference type="OrthoDB" id="1077582at2759"/>
<dbReference type="STRING" id="1095629.A0A0C9XMC7"/>
<dbReference type="AlphaFoldDB" id="A0A0C9XMC7"/>
<keyword evidence="10" id="KW-1185">Reference proteome</keyword>
<evidence type="ECO:0000256" key="2">
    <source>
        <dbReference type="ARBA" id="ARBA00007282"/>
    </source>
</evidence>
<dbReference type="GO" id="GO:0008374">
    <property type="term" value="F:O-acyltransferase activity"/>
    <property type="evidence" value="ECO:0007669"/>
    <property type="project" value="InterPro"/>
</dbReference>
<gene>
    <name evidence="9" type="ORF">K443DRAFT_512513</name>
</gene>
<evidence type="ECO:0000259" key="8">
    <source>
        <dbReference type="Pfam" id="PF13813"/>
    </source>
</evidence>
<keyword evidence="3" id="KW-0808">Transferase</keyword>
<evidence type="ECO:0000313" key="10">
    <source>
        <dbReference type="Proteomes" id="UP000054477"/>
    </source>
</evidence>
<dbReference type="GO" id="GO:0016020">
    <property type="term" value="C:membrane"/>
    <property type="evidence" value="ECO:0007669"/>
    <property type="project" value="UniProtKB-SubCell"/>
</dbReference>
<evidence type="ECO:0000313" key="9">
    <source>
        <dbReference type="EMBL" id="KIK02699.1"/>
    </source>
</evidence>
<protein>
    <recommendedName>
        <fullName evidence="8">Wax synthase domain-containing protein</fullName>
    </recommendedName>
</protein>
<reference evidence="10" key="2">
    <citation type="submission" date="2015-01" db="EMBL/GenBank/DDBJ databases">
        <title>Evolutionary Origins and Diversification of the Mycorrhizal Mutualists.</title>
        <authorList>
            <consortium name="DOE Joint Genome Institute"/>
            <consortium name="Mycorrhizal Genomics Consortium"/>
            <person name="Kohler A."/>
            <person name="Kuo A."/>
            <person name="Nagy L.G."/>
            <person name="Floudas D."/>
            <person name="Copeland A."/>
            <person name="Barry K.W."/>
            <person name="Cichocki N."/>
            <person name="Veneault-Fourrey C."/>
            <person name="LaButti K."/>
            <person name="Lindquist E.A."/>
            <person name="Lipzen A."/>
            <person name="Lundell T."/>
            <person name="Morin E."/>
            <person name="Murat C."/>
            <person name="Riley R."/>
            <person name="Ohm R."/>
            <person name="Sun H."/>
            <person name="Tunlid A."/>
            <person name="Henrissat B."/>
            <person name="Grigoriev I.V."/>
            <person name="Hibbett D.S."/>
            <person name="Martin F."/>
        </authorList>
    </citation>
    <scope>NUCLEOTIDE SEQUENCE [LARGE SCALE GENOMIC DNA]</scope>
    <source>
        <strain evidence="10">LaAM-08-1</strain>
    </source>
</reference>
<dbReference type="InterPro" id="IPR044851">
    <property type="entry name" value="Wax_synthase"/>
</dbReference>
<keyword evidence="5 7" id="KW-1133">Transmembrane helix</keyword>
<proteinExistence type="inferred from homology"/>
<dbReference type="Pfam" id="PF13813">
    <property type="entry name" value="MBOAT_2"/>
    <property type="match status" value="1"/>
</dbReference>
<evidence type="ECO:0000256" key="7">
    <source>
        <dbReference type="SAM" id="Phobius"/>
    </source>
</evidence>
<feature type="transmembrane region" description="Helical" evidence="7">
    <location>
        <begin position="331"/>
        <end position="349"/>
    </location>
</feature>
<organism evidence="9 10">
    <name type="scientific">Laccaria amethystina LaAM-08-1</name>
    <dbReference type="NCBI Taxonomy" id="1095629"/>
    <lineage>
        <taxon>Eukaryota</taxon>
        <taxon>Fungi</taxon>
        <taxon>Dikarya</taxon>
        <taxon>Basidiomycota</taxon>
        <taxon>Agaricomycotina</taxon>
        <taxon>Agaricomycetes</taxon>
        <taxon>Agaricomycetidae</taxon>
        <taxon>Agaricales</taxon>
        <taxon>Agaricineae</taxon>
        <taxon>Hydnangiaceae</taxon>
        <taxon>Laccaria</taxon>
    </lineage>
</organism>
<evidence type="ECO:0000256" key="3">
    <source>
        <dbReference type="ARBA" id="ARBA00022679"/>
    </source>
</evidence>
<reference evidence="9 10" key="1">
    <citation type="submission" date="2014-04" db="EMBL/GenBank/DDBJ databases">
        <authorList>
            <consortium name="DOE Joint Genome Institute"/>
            <person name="Kuo A."/>
            <person name="Kohler A."/>
            <person name="Nagy L.G."/>
            <person name="Floudas D."/>
            <person name="Copeland A."/>
            <person name="Barry K.W."/>
            <person name="Cichocki N."/>
            <person name="Veneault-Fourrey C."/>
            <person name="LaButti K."/>
            <person name="Lindquist E.A."/>
            <person name="Lipzen A."/>
            <person name="Lundell T."/>
            <person name="Morin E."/>
            <person name="Murat C."/>
            <person name="Sun H."/>
            <person name="Tunlid A."/>
            <person name="Henrissat B."/>
            <person name="Grigoriev I.V."/>
            <person name="Hibbett D.S."/>
            <person name="Martin F."/>
            <person name="Nordberg H.P."/>
            <person name="Cantor M.N."/>
            <person name="Hua S.X."/>
        </authorList>
    </citation>
    <scope>NUCLEOTIDE SEQUENCE [LARGE SCALE GENOMIC DNA]</scope>
    <source>
        <strain evidence="9 10">LaAM-08-1</strain>
    </source>
</reference>
<dbReference type="InterPro" id="IPR032805">
    <property type="entry name" value="Wax_synthase_dom"/>
</dbReference>
<dbReference type="PANTHER" id="PTHR31595:SF60">
    <property type="entry name" value="BIOSYNTHESIS PROTEIN (TRI7), PUTATIVE (AFU_ORTHOLOGUE AFUA_8G05970)-RELATED"/>
    <property type="match status" value="1"/>
</dbReference>
<dbReference type="Proteomes" id="UP000054477">
    <property type="component" value="Unassembled WGS sequence"/>
</dbReference>
<accession>A0A0C9XMC7</accession>
<evidence type="ECO:0000256" key="4">
    <source>
        <dbReference type="ARBA" id="ARBA00022692"/>
    </source>
</evidence>
<feature type="transmembrane region" description="Helical" evidence="7">
    <location>
        <begin position="7"/>
        <end position="24"/>
    </location>
</feature>
<keyword evidence="4 7" id="KW-0812">Transmembrane</keyword>
<evidence type="ECO:0000256" key="1">
    <source>
        <dbReference type="ARBA" id="ARBA00004141"/>
    </source>
</evidence>
<keyword evidence="6 7" id="KW-0472">Membrane</keyword>
<evidence type="ECO:0000256" key="5">
    <source>
        <dbReference type="ARBA" id="ARBA00022989"/>
    </source>
</evidence>
<dbReference type="GO" id="GO:0006629">
    <property type="term" value="P:lipid metabolic process"/>
    <property type="evidence" value="ECO:0007669"/>
    <property type="project" value="InterPro"/>
</dbReference>
<comment type="subcellular location">
    <subcellularLocation>
        <location evidence="1">Membrane</location>
        <topology evidence="1">Multi-pass membrane protein</topology>
    </subcellularLocation>
</comment>
<comment type="similarity">
    <text evidence="2">Belongs to the wax synthase family.</text>
</comment>
<feature type="transmembrane region" description="Helical" evidence="7">
    <location>
        <begin position="289"/>
        <end position="310"/>
    </location>
</feature>
<dbReference type="HOGENOM" id="CLU_032731_1_0_1"/>
<sequence length="400" mass="44875">MHQKDEFRPGLFLAAVGLTFVSLVVRPSPYRGLLFIPTSLICLYLAFYTTSANNASNNFITCNLFTHIFSSLDVTVLTDVQNKLHLVGQKASISKASLSDRFWWALRLFSSPRGIGWTHEPTTHILPHPTTSRARFLWDQLLRTAKYIIIFDVTRVLSFSNPYFQKGGPSLTDAGLLWRPTVLAHVVTSYTSLGVMYCIYSIVSVSLGLTAPGDWPPLFGYLGDAYTVRRSWGRVWHQIMRRFLQVDSDFLAYKVLRLPRKSTFTTYFKLFSAFSISGVIHYAGDCAALGHWSGGALTCFIYQAAGITFEDAVIAMAAKFGITKPTPIKKVFGYFWVAAWLTYSLPIWVGPHMTGGFLEDDVELSPIMGLSRGEWFPKPDPVNVLSTGKVHRCKGTYRCN</sequence>
<name>A0A0C9XMC7_9AGAR</name>
<feature type="transmembrane region" description="Helical" evidence="7">
    <location>
        <begin position="30"/>
        <end position="48"/>
    </location>
</feature>
<dbReference type="PANTHER" id="PTHR31595">
    <property type="entry name" value="LONG-CHAIN-ALCOHOL O-FATTY-ACYLTRANSFERASE 3-RELATED"/>
    <property type="match status" value="1"/>
</dbReference>
<dbReference type="EMBL" id="KN838589">
    <property type="protein sequence ID" value="KIK02699.1"/>
    <property type="molecule type" value="Genomic_DNA"/>
</dbReference>
<feature type="domain" description="Wax synthase" evidence="8">
    <location>
        <begin position="215"/>
        <end position="301"/>
    </location>
</feature>